<organism evidence="3 4">
    <name type="scientific">Owenweeksia hongkongensis (strain DSM 17368 / CIP 108786 / JCM 12287 / NRRL B-23963 / UST20020801)</name>
    <dbReference type="NCBI Taxonomy" id="926562"/>
    <lineage>
        <taxon>Bacteria</taxon>
        <taxon>Pseudomonadati</taxon>
        <taxon>Bacteroidota</taxon>
        <taxon>Flavobacteriia</taxon>
        <taxon>Flavobacteriales</taxon>
        <taxon>Owenweeksiaceae</taxon>
        <taxon>Owenweeksia</taxon>
    </lineage>
</organism>
<dbReference type="AlphaFoldDB" id="G8QZW8"/>
<evidence type="ECO:0008006" key="5">
    <source>
        <dbReference type="Google" id="ProtNLM"/>
    </source>
</evidence>
<feature type="compositionally biased region" description="Acidic residues" evidence="1">
    <location>
        <begin position="288"/>
        <end position="304"/>
    </location>
</feature>
<name>G8QZW8_OWEHD</name>
<dbReference type="HOGENOM" id="CLU_493346_0_0_10"/>
<dbReference type="EMBL" id="CP003156">
    <property type="protein sequence ID" value="AEV32608.1"/>
    <property type="molecule type" value="Genomic_DNA"/>
</dbReference>
<feature type="transmembrane region" description="Helical" evidence="2">
    <location>
        <begin position="47"/>
        <end position="68"/>
    </location>
</feature>
<evidence type="ECO:0000256" key="2">
    <source>
        <dbReference type="SAM" id="Phobius"/>
    </source>
</evidence>
<keyword evidence="2" id="KW-1133">Transmembrane helix</keyword>
<dbReference type="Proteomes" id="UP000005631">
    <property type="component" value="Chromosome"/>
</dbReference>
<keyword evidence="2" id="KW-0812">Transmembrane</keyword>
<dbReference type="KEGG" id="oho:Oweho_1619"/>
<reference evidence="3 4" key="1">
    <citation type="journal article" date="2012" name="Stand. Genomic Sci.">
        <title>Genome sequence of the orange-pigmented seawater bacterium Owenweeksia hongkongensis type strain (UST20020801(T)).</title>
        <authorList>
            <person name="Riedel T."/>
            <person name="Held B."/>
            <person name="Nolan M."/>
            <person name="Lucas S."/>
            <person name="Lapidus A."/>
            <person name="Tice H."/>
            <person name="Del Rio T.G."/>
            <person name="Cheng J.F."/>
            <person name="Han C."/>
            <person name="Tapia R."/>
            <person name="Goodwin L.A."/>
            <person name="Pitluck S."/>
            <person name="Liolios K."/>
            <person name="Mavromatis K."/>
            <person name="Pagani I."/>
            <person name="Ivanova N."/>
            <person name="Mikhailova N."/>
            <person name="Pati A."/>
            <person name="Chen A."/>
            <person name="Palaniappan K."/>
            <person name="Rohde M."/>
            <person name="Tindall B.J."/>
            <person name="Detter J.C."/>
            <person name="Goker M."/>
            <person name="Woyke T."/>
            <person name="Bristow J."/>
            <person name="Eisen J.A."/>
            <person name="Markowitz V."/>
            <person name="Hugenholtz P."/>
            <person name="Klenk H.P."/>
            <person name="Kyrpides N.C."/>
        </authorList>
    </citation>
    <scope>NUCLEOTIDE SEQUENCE</scope>
    <source>
        <strain evidence="4">DSM 17368 / JCM 12287 / NRRL B-23963</strain>
    </source>
</reference>
<gene>
    <name evidence="3" type="ordered locus">Oweho_1619</name>
</gene>
<dbReference type="OrthoDB" id="8016903at2"/>
<dbReference type="RefSeq" id="WP_014201964.1">
    <property type="nucleotide sequence ID" value="NC_016599.1"/>
</dbReference>
<keyword evidence="4" id="KW-1185">Reference proteome</keyword>
<feature type="compositionally biased region" description="Acidic residues" evidence="1">
    <location>
        <begin position="267"/>
        <end position="278"/>
    </location>
</feature>
<dbReference type="STRING" id="926562.Oweho_1619"/>
<feature type="region of interest" description="Disordered" evidence="1">
    <location>
        <begin position="215"/>
        <end position="244"/>
    </location>
</feature>
<accession>G8QZW8</accession>
<feature type="compositionally biased region" description="Acidic residues" evidence="1">
    <location>
        <begin position="235"/>
        <end position="244"/>
    </location>
</feature>
<feature type="region of interest" description="Disordered" evidence="1">
    <location>
        <begin position="1"/>
        <end position="22"/>
    </location>
</feature>
<protein>
    <recommendedName>
        <fullName evidence="5">Outer membrane protein beta-barrel domain-containing protein</fullName>
    </recommendedName>
</protein>
<feature type="region of interest" description="Disordered" evidence="1">
    <location>
        <begin position="265"/>
        <end position="319"/>
    </location>
</feature>
<evidence type="ECO:0000313" key="3">
    <source>
        <dbReference type="EMBL" id="AEV32608.1"/>
    </source>
</evidence>
<evidence type="ECO:0000256" key="1">
    <source>
        <dbReference type="SAM" id="MobiDB-lite"/>
    </source>
</evidence>
<proteinExistence type="predicted"/>
<feature type="region of interest" description="Disordered" evidence="1">
    <location>
        <begin position="90"/>
        <end position="115"/>
    </location>
</feature>
<sequence length="552" mass="60486">MANSWKKITDKVDSAPLSGPQASDWEAMNAKIQAHPSIANPKGGIGLWFKTGLGVLLLAVLGFGYLMYSSSEDGQNNSSDNSVQVESPIIEPVSNSGDAAKGSSISEKPESQDEVVEVSNIEPKKQTADISANNQESVEVISAIQSENGDEAKIISTRLETEGSDNNIEKAEEISTKEVVASDAKTLDESLVVENPADEAKEVAAAEGQSILSVEEEVKVKTETENTEVSSSSESEADENEFQNEELVLTSQNEVNENEPDKFIVDDNLEEATIDEEPAEKIEKSLEEVSEELDDEEELSEDNSQDLVQSDYEESSTPAESINLRSAGFSLNGLNVGAGYSTDFSGNLYGTGVGVDVDIQRGGLLLNTGIHYYQMNTLSEFINYSSQTNYNTTHNTVWDTTITTVKDSAWVIDSAYSGHWADKSYTTTTVSSSTDTILDSTVTKIETTENRRVKLSYIEMPIMAGHRFRFNRLAVDIFGGVVLNQLTTGTVEGADIQKKFGMDAVIQPAIRFYLKPEWSVFGRAGLRYGLVANEYRPQQLYCNFQIGLTYHW</sequence>
<keyword evidence="2" id="KW-0472">Membrane</keyword>
<evidence type="ECO:0000313" key="4">
    <source>
        <dbReference type="Proteomes" id="UP000005631"/>
    </source>
</evidence>